<proteinExistence type="predicted"/>
<evidence type="ECO:0000313" key="5">
    <source>
        <dbReference type="Proteomes" id="UP001501237"/>
    </source>
</evidence>
<dbReference type="PROSITE" id="PS51173">
    <property type="entry name" value="CBM2"/>
    <property type="match status" value="1"/>
</dbReference>
<dbReference type="InterPro" id="IPR008965">
    <property type="entry name" value="CBM2/CBM3_carb-bd_dom_sf"/>
</dbReference>
<dbReference type="SMART" id="SM00637">
    <property type="entry name" value="CBD_II"/>
    <property type="match status" value="1"/>
</dbReference>
<feature type="region of interest" description="Disordered" evidence="1">
    <location>
        <begin position="51"/>
        <end position="70"/>
    </location>
</feature>
<feature type="domain" description="CBM2" evidence="3">
    <location>
        <begin position="284"/>
        <end position="398"/>
    </location>
</feature>
<protein>
    <recommendedName>
        <fullName evidence="3">CBM2 domain-containing protein</fullName>
    </recommendedName>
</protein>
<dbReference type="InterPro" id="IPR012291">
    <property type="entry name" value="CBM2_carb-bd_dom_sf"/>
</dbReference>
<dbReference type="Gene3D" id="2.60.40.290">
    <property type="match status" value="1"/>
</dbReference>
<gene>
    <name evidence="4" type="ORF">GCM10010468_08440</name>
</gene>
<sequence length="398" mass="38834">MNADEGQPTAEVVRPGAPGANVRPVRPDVRVAPATLTDGPGIAIEVGMATVTDGEGPGVTGAGPESAGDRHMETVTDAPVVPPAAEAADIGDTEELLRPKPDVMFAPVVEGPGDSPVGASWGGAHEVTGPQAAVGADGLPVGDESLTKPVAVVRAEAAQAGQAAFAAFPPPQGAYLPPQSGFAAPPPPGGAVYPPPAAAGRGARRSVLVAIVAVVGLLAIGAAAYMVWPSGEKKPVHQAAPVVSAAPTTPGGEAPGRAAPTGTAAPSASASPGASGSAAPSGTPQGTPAPVTGTTAAGMGIRYETSEVAPGYYEGSFTLTNNSGTALNAWTITFSVPGSVIDNVWGGTLTRTGSDVVITQDGTTAPIAPGESVTVRFGGAGTPATPGACRLNDQPCGW</sequence>
<dbReference type="Proteomes" id="UP001501237">
    <property type="component" value="Unassembled WGS sequence"/>
</dbReference>
<feature type="transmembrane region" description="Helical" evidence="2">
    <location>
        <begin position="207"/>
        <end position="228"/>
    </location>
</feature>
<feature type="region of interest" description="Disordered" evidence="1">
    <location>
        <begin position="244"/>
        <end position="295"/>
    </location>
</feature>
<evidence type="ECO:0000259" key="3">
    <source>
        <dbReference type="PROSITE" id="PS51173"/>
    </source>
</evidence>
<keyword evidence="2" id="KW-1133">Transmembrane helix</keyword>
<evidence type="ECO:0000313" key="4">
    <source>
        <dbReference type="EMBL" id="GAA3197336.1"/>
    </source>
</evidence>
<dbReference type="RefSeq" id="WP_344822321.1">
    <property type="nucleotide sequence ID" value="NZ_BAAAUV010000002.1"/>
</dbReference>
<name>A0ABP6Q0N3_9ACTN</name>
<feature type="region of interest" description="Disordered" evidence="1">
    <location>
        <begin position="1"/>
        <end position="25"/>
    </location>
</feature>
<reference evidence="5" key="1">
    <citation type="journal article" date="2019" name="Int. J. Syst. Evol. Microbiol.">
        <title>The Global Catalogue of Microorganisms (GCM) 10K type strain sequencing project: providing services to taxonomists for standard genome sequencing and annotation.</title>
        <authorList>
            <consortium name="The Broad Institute Genomics Platform"/>
            <consortium name="The Broad Institute Genome Sequencing Center for Infectious Disease"/>
            <person name="Wu L."/>
            <person name="Ma J."/>
        </authorList>
    </citation>
    <scope>NUCLEOTIDE SEQUENCE [LARGE SCALE GENOMIC DNA]</scope>
    <source>
        <strain evidence="5">JCM 9377</strain>
    </source>
</reference>
<accession>A0ABP6Q0N3</accession>
<dbReference type="SUPFAM" id="SSF49384">
    <property type="entry name" value="Carbohydrate-binding domain"/>
    <property type="match status" value="1"/>
</dbReference>
<dbReference type="InterPro" id="IPR001919">
    <property type="entry name" value="CBD2"/>
</dbReference>
<dbReference type="Pfam" id="PF00553">
    <property type="entry name" value="CBM_2"/>
    <property type="match status" value="1"/>
</dbReference>
<keyword evidence="2" id="KW-0472">Membrane</keyword>
<keyword evidence="2" id="KW-0812">Transmembrane</keyword>
<keyword evidence="5" id="KW-1185">Reference proteome</keyword>
<organism evidence="4 5">
    <name type="scientific">Actinocorallia longicatena</name>
    <dbReference type="NCBI Taxonomy" id="111803"/>
    <lineage>
        <taxon>Bacteria</taxon>
        <taxon>Bacillati</taxon>
        <taxon>Actinomycetota</taxon>
        <taxon>Actinomycetes</taxon>
        <taxon>Streptosporangiales</taxon>
        <taxon>Thermomonosporaceae</taxon>
        <taxon>Actinocorallia</taxon>
    </lineage>
</organism>
<evidence type="ECO:0000256" key="1">
    <source>
        <dbReference type="SAM" id="MobiDB-lite"/>
    </source>
</evidence>
<evidence type="ECO:0000256" key="2">
    <source>
        <dbReference type="SAM" id="Phobius"/>
    </source>
</evidence>
<comment type="caution">
    <text evidence="4">The sequence shown here is derived from an EMBL/GenBank/DDBJ whole genome shotgun (WGS) entry which is preliminary data.</text>
</comment>
<dbReference type="EMBL" id="BAAAUV010000002">
    <property type="protein sequence ID" value="GAA3197336.1"/>
    <property type="molecule type" value="Genomic_DNA"/>
</dbReference>